<reference evidence="2" key="1">
    <citation type="journal article" date="2013" name="Proc. Natl. Acad. Sci. U.S.A.">
        <title>Improving the coverage of the cyanobacterial phylum using diversity-driven genome sequencing.</title>
        <authorList>
            <person name="Shih P.M."/>
            <person name="Wu D."/>
            <person name="Latifi A."/>
            <person name="Axen S.D."/>
            <person name="Fewer D.P."/>
            <person name="Talla E."/>
            <person name="Calteau A."/>
            <person name="Cai F."/>
            <person name="Tandeau de Marsac N."/>
            <person name="Rippka R."/>
            <person name="Herdman M."/>
            <person name="Sivonen K."/>
            <person name="Coursin T."/>
            <person name="Laurent T."/>
            <person name="Goodwin L."/>
            <person name="Nolan M."/>
            <person name="Davenport K.W."/>
            <person name="Han C.S."/>
            <person name="Rubin E.M."/>
            <person name="Eisen J.A."/>
            <person name="Woyke T."/>
            <person name="Gugger M."/>
            <person name="Kerfeld C.A."/>
        </authorList>
    </citation>
    <scope>NUCLEOTIDE SEQUENCE [LARGE SCALE GENOMIC DNA]</scope>
    <source>
        <strain evidence="2">ATCC 29140 / PCC 7202</strain>
    </source>
</reference>
<organism evidence="1 2">
    <name type="scientific">Cyanobacterium stanieri (strain ATCC 29140 / PCC 7202)</name>
    <dbReference type="NCBI Taxonomy" id="292563"/>
    <lineage>
        <taxon>Bacteria</taxon>
        <taxon>Bacillati</taxon>
        <taxon>Cyanobacteriota</taxon>
        <taxon>Cyanophyceae</taxon>
        <taxon>Oscillatoriophycideae</taxon>
        <taxon>Chroococcales</taxon>
        <taxon>Geminocystaceae</taxon>
        <taxon>Cyanobacterium</taxon>
    </lineage>
</organism>
<sequence>MDNTMNIREQVLTEINQLPQEKLNLVLEFVNTLKYSNGNRKEEITKDPLAKFIGAVSQGDIANNLDEDLYE</sequence>
<dbReference type="AlphaFoldDB" id="K9YPS5"/>
<accession>K9YPS5</accession>
<keyword evidence="2" id="KW-1185">Reference proteome</keyword>
<dbReference type="EMBL" id="CP003940">
    <property type="protein sequence ID" value="AFZ48400.1"/>
    <property type="molecule type" value="Genomic_DNA"/>
</dbReference>
<gene>
    <name evidence="1" type="ordered locus">Cyast_2456</name>
</gene>
<evidence type="ECO:0000313" key="1">
    <source>
        <dbReference type="EMBL" id="AFZ48400.1"/>
    </source>
</evidence>
<proteinExistence type="predicted"/>
<dbReference type="BioCyc" id="CSTA292563:G1353-2457-MONOMER"/>
<evidence type="ECO:0000313" key="2">
    <source>
        <dbReference type="Proteomes" id="UP000010483"/>
    </source>
</evidence>
<evidence type="ECO:0008006" key="3">
    <source>
        <dbReference type="Google" id="ProtNLM"/>
    </source>
</evidence>
<dbReference type="KEGG" id="csn:Cyast_2456"/>
<name>K9YPS5_CYASC</name>
<protein>
    <recommendedName>
        <fullName evidence="3">DUF2281 domain-containing protein</fullName>
    </recommendedName>
</protein>
<dbReference type="Proteomes" id="UP000010483">
    <property type="component" value="Chromosome"/>
</dbReference>
<dbReference type="HOGENOM" id="CLU_2733308_0_0_3"/>